<sequence>MTPLSPGLPGLQYVDHVAFTVPDLDDATRLFTVLLGAEVLYESTRGPDAAVMPEHFGVPADAHLKLRMLRLPPNLNVELFQWWSEDRSPVFPRASDAGGHHLCFVVNDVDDVVAAIGDLPGIDVLGARKEVAGDSPAVAGNRWVYARTSWGLILEFVDRSRVADPPHLVGPADWHAHTPSITMEASS</sequence>
<feature type="domain" description="VOC" evidence="2">
    <location>
        <begin position="13"/>
        <end position="159"/>
    </location>
</feature>
<dbReference type="GO" id="GO:0004493">
    <property type="term" value="F:methylmalonyl-CoA epimerase activity"/>
    <property type="evidence" value="ECO:0007669"/>
    <property type="project" value="TreeGrafter"/>
</dbReference>
<organism evidence="3 4">
    <name type="scientific">Microbacterium oleivorans</name>
    <dbReference type="NCBI Taxonomy" id="273677"/>
    <lineage>
        <taxon>Bacteria</taxon>
        <taxon>Bacillati</taxon>
        <taxon>Actinomycetota</taxon>
        <taxon>Actinomycetes</taxon>
        <taxon>Micrococcales</taxon>
        <taxon>Microbacteriaceae</taxon>
        <taxon>Microbacterium</taxon>
    </lineage>
</organism>
<proteinExistence type="predicted"/>
<dbReference type="SUPFAM" id="SSF54593">
    <property type="entry name" value="Glyoxalase/Bleomycin resistance protein/Dihydroxybiphenyl dioxygenase"/>
    <property type="match status" value="1"/>
</dbReference>
<dbReference type="AlphaFoldDB" id="A0A7D5EYL3"/>
<name>A0A7D5EYL3_9MICO</name>
<dbReference type="EMBL" id="CP058316">
    <property type="protein sequence ID" value="QLD12784.1"/>
    <property type="molecule type" value="Genomic_DNA"/>
</dbReference>
<evidence type="ECO:0000256" key="1">
    <source>
        <dbReference type="ARBA" id="ARBA00022723"/>
    </source>
</evidence>
<dbReference type="PANTHER" id="PTHR43048:SF6">
    <property type="entry name" value="BLR8189 PROTEIN"/>
    <property type="match status" value="1"/>
</dbReference>
<dbReference type="InterPro" id="IPR051785">
    <property type="entry name" value="MMCE/EMCE_epimerase"/>
</dbReference>
<gene>
    <name evidence="3" type="ORF">HW566_13985</name>
</gene>
<dbReference type="GO" id="GO:0046872">
    <property type="term" value="F:metal ion binding"/>
    <property type="evidence" value="ECO:0007669"/>
    <property type="project" value="UniProtKB-KW"/>
</dbReference>
<dbReference type="Proteomes" id="UP000509638">
    <property type="component" value="Chromosome"/>
</dbReference>
<dbReference type="PANTHER" id="PTHR43048">
    <property type="entry name" value="METHYLMALONYL-COA EPIMERASE"/>
    <property type="match status" value="1"/>
</dbReference>
<protein>
    <submittedName>
        <fullName evidence="3">VOC family protein</fullName>
    </submittedName>
</protein>
<dbReference type="GO" id="GO:0046491">
    <property type="term" value="P:L-methylmalonyl-CoA metabolic process"/>
    <property type="evidence" value="ECO:0007669"/>
    <property type="project" value="TreeGrafter"/>
</dbReference>
<dbReference type="Pfam" id="PF13669">
    <property type="entry name" value="Glyoxalase_4"/>
    <property type="match status" value="1"/>
</dbReference>
<dbReference type="InterPro" id="IPR037523">
    <property type="entry name" value="VOC_core"/>
</dbReference>
<dbReference type="PROSITE" id="PS51819">
    <property type="entry name" value="VOC"/>
    <property type="match status" value="1"/>
</dbReference>
<evidence type="ECO:0000259" key="2">
    <source>
        <dbReference type="PROSITE" id="PS51819"/>
    </source>
</evidence>
<evidence type="ECO:0000313" key="4">
    <source>
        <dbReference type="Proteomes" id="UP000509638"/>
    </source>
</evidence>
<dbReference type="InterPro" id="IPR029068">
    <property type="entry name" value="Glyas_Bleomycin-R_OHBP_Dase"/>
</dbReference>
<dbReference type="RefSeq" id="WP_178013853.1">
    <property type="nucleotide sequence ID" value="NZ_CP058316.1"/>
</dbReference>
<reference evidence="3 4" key="1">
    <citation type="submission" date="2020-06" db="EMBL/GenBank/DDBJ databases">
        <authorList>
            <person name="Jo H."/>
        </authorList>
    </citation>
    <scope>NUCLEOTIDE SEQUENCE [LARGE SCALE GENOMIC DNA]</scope>
    <source>
        <strain evidence="3 4">I46</strain>
    </source>
</reference>
<accession>A0A7D5EYL3</accession>
<dbReference type="Gene3D" id="3.10.180.10">
    <property type="entry name" value="2,3-Dihydroxybiphenyl 1,2-Dioxygenase, domain 1"/>
    <property type="match status" value="1"/>
</dbReference>
<evidence type="ECO:0000313" key="3">
    <source>
        <dbReference type="EMBL" id="QLD12784.1"/>
    </source>
</evidence>
<keyword evidence="1" id="KW-0479">Metal-binding</keyword>